<organism evidence="2 3">
    <name type="scientific">Pleomassaria siparia CBS 279.74</name>
    <dbReference type="NCBI Taxonomy" id="1314801"/>
    <lineage>
        <taxon>Eukaryota</taxon>
        <taxon>Fungi</taxon>
        <taxon>Dikarya</taxon>
        <taxon>Ascomycota</taxon>
        <taxon>Pezizomycotina</taxon>
        <taxon>Dothideomycetes</taxon>
        <taxon>Pleosporomycetidae</taxon>
        <taxon>Pleosporales</taxon>
        <taxon>Pleomassariaceae</taxon>
        <taxon>Pleomassaria</taxon>
    </lineage>
</organism>
<evidence type="ECO:0000256" key="1">
    <source>
        <dbReference type="SAM" id="Phobius"/>
    </source>
</evidence>
<protein>
    <submittedName>
        <fullName evidence="2">Uncharacterized protein</fullName>
    </submittedName>
</protein>
<reference evidence="2" key="1">
    <citation type="journal article" date="2020" name="Stud. Mycol.">
        <title>101 Dothideomycetes genomes: a test case for predicting lifestyles and emergence of pathogens.</title>
        <authorList>
            <person name="Haridas S."/>
            <person name="Albert R."/>
            <person name="Binder M."/>
            <person name="Bloem J."/>
            <person name="Labutti K."/>
            <person name="Salamov A."/>
            <person name="Andreopoulos B."/>
            <person name="Baker S."/>
            <person name="Barry K."/>
            <person name="Bills G."/>
            <person name="Bluhm B."/>
            <person name="Cannon C."/>
            <person name="Castanera R."/>
            <person name="Culley D."/>
            <person name="Daum C."/>
            <person name="Ezra D."/>
            <person name="Gonzalez J."/>
            <person name="Henrissat B."/>
            <person name="Kuo A."/>
            <person name="Liang C."/>
            <person name="Lipzen A."/>
            <person name="Lutzoni F."/>
            <person name="Magnuson J."/>
            <person name="Mondo S."/>
            <person name="Nolan M."/>
            <person name="Ohm R."/>
            <person name="Pangilinan J."/>
            <person name="Park H.-J."/>
            <person name="Ramirez L."/>
            <person name="Alfaro M."/>
            <person name="Sun H."/>
            <person name="Tritt A."/>
            <person name="Yoshinaga Y."/>
            <person name="Zwiers L.-H."/>
            <person name="Turgeon B."/>
            <person name="Goodwin S."/>
            <person name="Spatafora J."/>
            <person name="Crous P."/>
            <person name="Grigoriev I."/>
        </authorList>
    </citation>
    <scope>NUCLEOTIDE SEQUENCE</scope>
    <source>
        <strain evidence="2">CBS 279.74</strain>
    </source>
</reference>
<proteinExistence type="predicted"/>
<keyword evidence="1" id="KW-1133">Transmembrane helix</keyword>
<accession>A0A6G1JW73</accession>
<name>A0A6G1JW73_9PLEO</name>
<dbReference type="EMBL" id="MU005782">
    <property type="protein sequence ID" value="KAF2704417.1"/>
    <property type="molecule type" value="Genomic_DNA"/>
</dbReference>
<feature type="transmembrane region" description="Helical" evidence="1">
    <location>
        <begin position="6"/>
        <end position="24"/>
    </location>
</feature>
<keyword evidence="3" id="KW-1185">Reference proteome</keyword>
<sequence length="57" mass="6315">MIMVQIVVFSYILDFSVVSSYGFYIHACDSPQMPASQRALVGTSLDPLSNFPQCLQV</sequence>
<dbReference type="Proteomes" id="UP000799428">
    <property type="component" value="Unassembled WGS sequence"/>
</dbReference>
<keyword evidence="1" id="KW-0812">Transmembrane</keyword>
<gene>
    <name evidence="2" type="ORF">K504DRAFT_115323</name>
</gene>
<keyword evidence="1" id="KW-0472">Membrane</keyword>
<dbReference type="AlphaFoldDB" id="A0A6G1JW73"/>
<evidence type="ECO:0000313" key="3">
    <source>
        <dbReference type="Proteomes" id="UP000799428"/>
    </source>
</evidence>
<evidence type="ECO:0000313" key="2">
    <source>
        <dbReference type="EMBL" id="KAF2704417.1"/>
    </source>
</evidence>